<gene>
    <name evidence="4" type="ORF">AAE02nite_10460</name>
</gene>
<organism evidence="4 5">
    <name type="scientific">Adhaeribacter aerolatus</name>
    <dbReference type="NCBI Taxonomy" id="670289"/>
    <lineage>
        <taxon>Bacteria</taxon>
        <taxon>Pseudomonadati</taxon>
        <taxon>Bacteroidota</taxon>
        <taxon>Cytophagia</taxon>
        <taxon>Cytophagales</taxon>
        <taxon>Hymenobacteraceae</taxon>
        <taxon>Adhaeribacter</taxon>
    </lineage>
</organism>
<dbReference type="PANTHER" id="PTHR12670:SF1">
    <property type="entry name" value="NEUTRAL CERAMIDASE"/>
    <property type="match status" value="1"/>
</dbReference>
<evidence type="ECO:0000313" key="5">
    <source>
        <dbReference type="Proteomes" id="UP000321532"/>
    </source>
</evidence>
<keyword evidence="2" id="KW-0378">Hydrolase</keyword>
<comment type="caution">
    <text evidence="4">The sequence shown here is derived from an EMBL/GenBank/DDBJ whole genome shotgun (WGS) entry which is preliminary data.</text>
</comment>
<dbReference type="InterPro" id="IPR031329">
    <property type="entry name" value="NEUT/ALK_ceramidase_N"/>
</dbReference>
<evidence type="ECO:0000313" key="4">
    <source>
        <dbReference type="EMBL" id="GEO03382.1"/>
    </source>
</evidence>
<keyword evidence="1" id="KW-0479">Metal-binding</keyword>
<keyword evidence="1" id="KW-0862">Zinc</keyword>
<evidence type="ECO:0000256" key="2">
    <source>
        <dbReference type="RuleBase" id="RU366019"/>
    </source>
</evidence>
<accession>A0A512AUJ3</accession>
<reference evidence="4 5" key="1">
    <citation type="submission" date="2019-07" db="EMBL/GenBank/DDBJ databases">
        <title>Whole genome shotgun sequence of Adhaeribacter aerolatus NBRC 106133.</title>
        <authorList>
            <person name="Hosoyama A."/>
            <person name="Uohara A."/>
            <person name="Ohji S."/>
            <person name="Ichikawa N."/>
        </authorList>
    </citation>
    <scope>NUCLEOTIDE SEQUENCE [LARGE SCALE GENOMIC DNA]</scope>
    <source>
        <strain evidence="4 5">NBRC 106133</strain>
    </source>
</reference>
<dbReference type="GO" id="GO:0046512">
    <property type="term" value="P:sphingosine biosynthetic process"/>
    <property type="evidence" value="ECO:0007669"/>
    <property type="project" value="TreeGrafter"/>
</dbReference>
<keyword evidence="2" id="KW-0443">Lipid metabolism</keyword>
<feature type="domain" description="Neutral/alkaline non-lysosomal ceramidase N-terminal" evidence="3">
    <location>
        <begin position="57"/>
        <end position="277"/>
    </location>
</feature>
<feature type="binding site" evidence="1">
    <location>
        <position position="138"/>
    </location>
    <ligand>
        <name>Zn(2+)</name>
        <dbReference type="ChEBI" id="CHEBI:29105"/>
    </ligand>
</feature>
<dbReference type="AlphaFoldDB" id="A0A512AUJ3"/>
<name>A0A512AUJ3_9BACT</name>
<dbReference type="Proteomes" id="UP000321532">
    <property type="component" value="Unassembled WGS sequence"/>
</dbReference>
<dbReference type="GO" id="GO:0005576">
    <property type="term" value="C:extracellular region"/>
    <property type="evidence" value="ECO:0007669"/>
    <property type="project" value="TreeGrafter"/>
</dbReference>
<dbReference type="GO" id="GO:0016020">
    <property type="term" value="C:membrane"/>
    <property type="evidence" value="ECO:0007669"/>
    <property type="project" value="GOC"/>
</dbReference>
<sequence>MLTTHPKALNLMFNPKPTTLRRFWQIMPVPSLMLWLLFVLCSLSSNSVSGAEFRAAVVKIDITPDDFQNLLGYGARKSTGVHDRIFHKIVALDDGSTQFFLISSDICLFSPSEYDRVVAQLKKQMGIKPVNVWWTVTHTHSAPEIGPPGMYGIYLGDRVQHVVDAKYTAMAEQKLIDGVREARQKLAPARLGVGWGFSQANINRRAIDVEGKASLGLNPDGPVDRRIGLLRLEKADGSPLALIANYPIHGTVLGGTSLVISGDAPGIVSEYVEQKVGAPVLFINGAAGNLAPIYSVYPSPQAGHLSQFKVLLGNRILEANQKITNMNDEVKLRAGALTVETPRKPGLGWPSDLGSYTNTNKEGTNMVLLPIRFLKINEEVAIWSAPLELFCEVSNEVRDRSSFPYTFYFGYSNGWLGYLPTEAEWEYGGYEVERVSPFTPQAAKQLTESVVNYMQGEMRDQKSNRFRILKRKKN</sequence>
<feature type="binding site" evidence="1">
    <location>
        <position position="249"/>
    </location>
    <ligand>
        <name>Zn(2+)</name>
        <dbReference type="ChEBI" id="CHEBI:29105"/>
    </ligand>
</feature>
<comment type="similarity">
    <text evidence="2">Belongs to the neutral ceramidase family.</text>
</comment>
<dbReference type="EMBL" id="BJYS01000005">
    <property type="protein sequence ID" value="GEO03382.1"/>
    <property type="molecule type" value="Genomic_DNA"/>
</dbReference>
<dbReference type="EC" id="3.5.1.23" evidence="2"/>
<dbReference type="GO" id="GO:0042759">
    <property type="term" value="P:long-chain fatty acid biosynthetic process"/>
    <property type="evidence" value="ECO:0007669"/>
    <property type="project" value="TreeGrafter"/>
</dbReference>
<evidence type="ECO:0000259" key="3">
    <source>
        <dbReference type="Pfam" id="PF04734"/>
    </source>
</evidence>
<keyword evidence="2" id="KW-0746">Sphingolipid metabolism</keyword>
<dbReference type="GO" id="GO:0046872">
    <property type="term" value="F:metal ion binding"/>
    <property type="evidence" value="ECO:0007669"/>
    <property type="project" value="UniProtKB-KW"/>
</dbReference>
<dbReference type="GO" id="GO:0017040">
    <property type="term" value="F:N-acylsphingosine amidohydrolase activity"/>
    <property type="evidence" value="ECO:0007669"/>
    <property type="project" value="UniProtKB-UniRule"/>
</dbReference>
<dbReference type="OrthoDB" id="337762at2"/>
<keyword evidence="5" id="KW-1185">Reference proteome</keyword>
<comment type="cofactor">
    <cofactor evidence="1">
        <name>Zn(2+)</name>
        <dbReference type="ChEBI" id="CHEBI:29105"/>
    </cofactor>
    <text evidence="1">Binds 1 zinc ion per subunit.</text>
</comment>
<comment type="catalytic activity">
    <reaction evidence="2">
        <text>an N-acylsphing-4-enine + H2O = sphing-4-enine + a fatty acid</text>
        <dbReference type="Rhea" id="RHEA:20856"/>
        <dbReference type="ChEBI" id="CHEBI:15377"/>
        <dbReference type="ChEBI" id="CHEBI:28868"/>
        <dbReference type="ChEBI" id="CHEBI:52639"/>
        <dbReference type="ChEBI" id="CHEBI:57756"/>
        <dbReference type="EC" id="3.5.1.23"/>
    </reaction>
</comment>
<protein>
    <recommendedName>
        <fullName evidence="2">Neutral ceramidase</fullName>
        <ecNumber evidence="2">3.5.1.23</ecNumber>
    </recommendedName>
</protein>
<proteinExistence type="inferred from homology"/>
<dbReference type="PANTHER" id="PTHR12670">
    <property type="entry name" value="CERAMIDASE"/>
    <property type="match status" value="1"/>
</dbReference>
<dbReference type="GO" id="GO:0046514">
    <property type="term" value="P:ceramide catabolic process"/>
    <property type="evidence" value="ECO:0007669"/>
    <property type="project" value="InterPro"/>
</dbReference>
<evidence type="ECO:0000256" key="1">
    <source>
        <dbReference type="PIRSR" id="PIRSR606823-2"/>
    </source>
</evidence>
<dbReference type="InterPro" id="IPR006823">
    <property type="entry name" value="Ceramidase_alk"/>
</dbReference>
<dbReference type="Pfam" id="PF04734">
    <property type="entry name" value="Ceramidase_alk"/>
    <property type="match status" value="1"/>
</dbReference>